<dbReference type="InterPro" id="IPR016192">
    <property type="entry name" value="APOBEC/CMP_deaminase_Zn-bd"/>
</dbReference>
<dbReference type="NCBIfam" id="NF005314">
    <property type="entry name" value="PRK06848.1"/>
    <property type="match status" value="1"/>
</dbReference>
<gene>
    <name evidence="6" type="ORF">CN425_08750</name>
</gene>
<dbReference type="GO" id="GO:0042802">
    <property type="term" value="F:identical protein binding"/>
    <property type="evidence" value="ECO:0007669"/>
    <property type="project" value="UniProtKB-ARBA"/>
</dbReference>
<dbReference type="OrthoDB" id="9799092at2"/>
<keyword evidence="2" id="KW-0479">Metal-binding</keyword>
<dbReference type="InterPro" id="IPR016193">
    <property type="entry name" value="Cytidine_deaminase-like"/>
</dbReference>
<evidence type="ECO:0000256" key="3">
    <source>
        <dbReference type="ARBA" id="ARBA00022801"/>
    </source>
</evidence>
<organism evidence="6 7">
    <name type="scientific">Bacillus cereus</name>
    <dbReference type="NCBI Taxonomy" id="1396"/>
    <lineage>
        <taxon>Bacteria</taxon>
        <taxon>Bacillati</taxon>
        <taxon>Bacillota</taxon>
        <taxon>Bacilli</taxon>
        <taxon>Bacillales</taxon>
        <taxon>Bacillaceae</taxon>
        <taxon>Bacillus</taxon>
        <taxon>Bacillus cereus group</taxon>
    </lineage>
</organism>
<dbReference type="PANTHER" id="PTHR11644">
    <property type="entry name" value="CYTIDINE DEAMINASE"/>
    <property type="match status" value="1"/>
</dbReference>
<comment type="similarity">
    <text evidence="1">Belongs to the cytidine and deoxycytidylate deaminase family.</text>
</comment>
<dbReference type="InterPro" id="IPR050202">
    <property type="entry name" value="Cyt/Deoxycyt_deaminase"/>
</dbReference>
<protein>
    <submittedName>
        <fullName evidence="6">Cytidine deaminase</fullName>
    </submittedName>
</protein>
<dbReference type="GO" id="GO:0005829">
    <property type="term" value="C:cytosol"/>
    <property type="evidence" value="ECO:0007669"/>
    <property type="project" value="TreeGrafter"/>
</dbReference>
<sequence length="150" mass="16675">MTLNTEGNVKSTALNTEDYYLITSAEKVIEKNYKYGRHHIGSAVRTKTGNVYAAVHVEANVGRITVCGEAMAIGKSISEGDHEFDTIVAVAHPHPHEDLEKCWVVAPCGMCRELISDYRKNTNVILSYNGELVKCNVMELLPEKYTSEVE</sequence>
<evidence type="ECO:0000313" key="7">
    <source>
        <dbReference type="Proteomes" id="UP000220635"/>
    </source>
</evidence>
<feature type="domain" description="CMP/dCMP-type deaminase" evidence="5">
    <location>
        <begin position="16"/>
        <end position="148"/>
    </location>
</feature>
<evidence type="ECO:0000256" key="1">
    <source>
        <dbReference type="ARBA" id="ARBA00006576"/>
    </source>
</evidence>
<dbReference type="GO" id="GO:0072527">
    <property type="term" value="P:pyrimidine-containing compound metabolic process"/>
    <property type="evidence" value="ECO:0007669"/>
    <property type="project" value="UniProtKB-ARBA"/>
</dbReference>
<reference evidence="6 7" key="1">
    <citation type="submission" date="2017-09" db="EMBL/GenBank/DDBJ databases">
        <title>Large-scale bioinformatics analysis of Bacillus genomes uncovers conserved roles of natural products in bacterial physiology.</title>
        <authorList>
            <consortium name="Agbiome Team Llc"/>
            <person name="Bleich R.M."/>
            <person name="Grubbs K.J."/>
            <person name="Santa Maria K.C."/>
            <person name="Allen S.E."/>
            <person name="Farag S."/>
            <person name="Shank E.A."/>
            <person name="Bowers A."/>
        </authorList>
    </citation>
    <scope>NUCLEOTIDE SEQUENCE [LARGE SCALE GENOMIC DNA]</scope>
    <source>
        <strain evidence="6 7">AFS010695</strain>
    </source>
</reference>
<evidence type="ECO:0000313" key="6">
    <source>
        <dbReference type="EMBL" id="PEW02989.1"/>
    </source>
</evidence>
<accession>A0A2A8PY80</accession>
<proteinExistence type="inferred from homology"/>
<dbReference type="GO" id="GO:0004126">
    <property type="term" value="F:cytidine deaminase activity"/>
    <property type="evidence" value="ECO:0007669"/>
    <property type="project" value="UniProtKB-ARBA"/>
</dbReference>
<dbReference type="CDD" id="cd01283">
    <property type="entry name" value="cytidine_deaminase"/>
    <property type="match status" value="1"/>
</dbReference>
<keyword evidence="3" id="KW-0378">Hydrolase</keyword>
<name>A0A2A8PY80_BACCE</name>
<dbReference type="Proteomes" id="UP000220635">
    <property type="component" value="Unassembled WGS sequence"/>
</dbReference>
<evidence type="ECO:0000259" key="5">
    <source>
        <dbReference type="PROSITE" id="PS51747"/>
    </source>
</evidence>
<dbReference type="InterPro" id="IPR002125">
    <property type="entry name" value="CMP_dCMP_dom"/>
</dbReference>
<dbReference type="RefSeq" id="WP_098380637.1">
    <property type="nucleotide sequence ID" value="NZ_NTWE01000020.1"/>
</dbReference>
<dbReference type="EMBL" id="NTWE01000020">
    <property type="protein sequence ID" value="PEW02989.1"/>
    <property type="molecule type" value="Genomic_DNA"/>
</dbReference>
<dbReference type="Pfam" id="PF00383">
    <property type="entry name" value="dCMP_cyt_deam_1"/>
    <property type="match status" value="1"/>
</dbReference>
<dbReference type="GO" id="GO:0055086">
    <property type="term" value="P:nucleobase-containing small molecule metabolic process"/>
    <property type="evidence" value="ECO:0007669"/>
    <property type="project" value="UniProtKB-ARBA"/>
</dbReference>
<evidence type="ECO:0000256" key="2">
    <source>
        <dbReference type="ARBA" id="ARBA00022723"/>
    </source>
</evidence>
<dbReference type="PROSITE" id="PS00903">
    <property type="entry name" value="CYT_DCMP_DEAMINASES_1"/>
    <property type="match status" value="1"/>
</dbReference>
<dbReference type="PANTHER" id="PTHR11644:SF2">
    <property type="entry name" value="CYTIDINE DEAMINASE"/>
    <property type="match status" value="1"/>
</dbReference>
<evidence type="ECO:0000256" key="4">
    <source>
        <dbReference type="ARBA" id="ARBA00022833"/>
    </source>
</evidence>
<dbReference type="PROSITE" id="PS51747">
    <property type="entry name" value="CYT_DCMP_DEAMINASES_2"/>
    <property type="match status" value="1"/>
</dbReference>
<keyword evidence="4" id="KW-0862">Zinc</keyword>
<dbReference type="AlphaFoldDB" id="A0A2A8PY80"/>
<comment type="caution">
    <text evidence="6">The sequence shown here is derived from an EMBL/GenBank/DDBJ whole genome shotgun (WGS) entry which is preliminary data.</text>
</comment>
<dbReference type="GO" id="GO:0008270">
    <property type="term" value="F:zinc ion binding"/>
    <property type="evidence" value="ECO:0007669"/>
    <property type="project" value="InterPro"/>
</dbReference>
<dbReference type="Gene3D" id="3.40.140.10">
    <property type="entry name" value="Cytidine Deaminase, domain 2"/>
    <property type="match status" value="1"/>
</dbReference>
<dbReference type="SUPFAM" id="SSF53927">
    <property type="entry name" value="Cytidine deaminase-like"/>
    <property type="match status" value="1"/>
</dbReference>